<dbReference type="Gene3D" id="2.130.10.10">
    <property type="entry name" value="YVTN repeat-like/Quinoprotein amine dehydrogenase"/>
    <property type="match status" value="1"/>
</dbReference>
<evidence type="ECO:0000256" key="4">
    <source>
        <dbReference type="PROSITE-ProRule" id="PRU00221"/>
    </source>
</evidence>
<dbReference type="STRING" id="387005.A0A183HTT6"/>
<keyword evidence="2 4" id="KW-0853">WD repeat</keyword>
<dbReference type="SMART" id="SM00320">
    <property type="entry name" value="WD40"/>
    <property type="match status" value="2"/>
</dbReference>
<dbReference type="Proteomes" id="UP000267606">
    <property type="component" value="Unassembled WGS sequence"/>
</dbReference>
<dbReference type="PROSITE" id="PS50082">
    <property type="entry name" value="WD_REPEATS_2"/>
    <property type="match status" value="2"/>
</dbReference>
<evidence type="ECO:0000313" key="5">
    <source>
        <dbReference type="EMBL" id="VDO72228.1"/>
    </source>
</evidence>
<evidence type="ECO:0000256" key="1">
    <source>
        <dbReference type="ARBA" id="ARBA00004347"/>
    </source>
</evidence>
<organism evidence="7">
    <name type="scientific">Onchocerca flexuosa</name>
    <dbReference type="NCBI Taxonomy" id="387005"/>
    <lineage>
        <taxon>Eukaryota</taxon>
        <taxon>Metazoa</taxon>
        <taxon>Ecdysozoa</taxon>
        <taxon>Nematoda</taxon>
        <taxon>Chromadorea</taxon>
        <taxon>Rhabditida</taxon>
        <taxon>Spirurina</taxon>
        <taxon>Spiruromorpha</taxon>
        <taxon>Filarioidea</taxon>
        <taxon>Onchocercidae</taxon>
        <taxon>Onchocerca</taxon>
    </lineage>
</organism>
<dbReference type="EMBL" id="UZAJ01015072">
    <property type="protein sequence ID" value="VDO72228.1"/>
    <property type="molecule type" value="Genomic_DNA"/>
</dbReference>
<dbReference type="GO" id="GO:0006890">
    <property type="term" value="P:retrograde vesicle-mediated transport, Golgi to endoplasmic reticulum"/>
    <property type="evidence" value="ECO:0007669"/>
    <property type="project" value="TreeGrafter"/>
</dbReference>
<dbReference type="GO" id="GO:0006886">
    <property type="term" value="P:intracellular protein transport"/>
    <property type="evidence" value="ECO:0007669"/>
    <property type="project" value="TreeGrafter"/>
</dbReference>
<dbReference type="SUPFAM" id="SSF50978">
    <property type="entry name" value="WD40 repeat-like"/>
    <property type="match status" value="1"/>
</dbReference>
<evidence type="ECO:0000256" key="2">
    <source>
        <dbReference type="ARBA" id="ARBA00022574"/>
    </source>
</evidence>
<dbReference type="InterPro" id="IPR015943">
    <property type="entry name" value="WD40/YVTN_repeat-like_dom_sf"/>
</dbReference>
<dbReference type="Pfam" id="PF00400">
    <property type="entry name" value="WD40"/>
    <property type="match status" value="2"/>
</dbReference>
<comment type="subcellular location">
    <subcellularLocation>
        <location evidence="1">Cytoplasmic vesicle</location>
        <location evidence="1">COPI-coated vesicle membrane</location>
        <topology evidence="1">Peripheral membrane protein</topology>
        <orientation evidence="1">Cytoplasmic side</orientation>
    </subcellularLocation>
</comment>
<dbReference type="WBParaSite" id="OFLC_0001089801-mRNA-1">
    <property type="protein sequence ID" value="OFLC_0001089801-mRNA-1"/>
    <property type="gene ID" value="OFLC_0001089801"/>
</dbReference>
<reference evidence="5 6" key="2">
    <citation type="submission" date="2018-11" db="EMBL/GenBank/DDBJ databases">
        <authorList>
            <consortium name="Pathogen Informatics"/>
        </authorList>
    </citation>
    <scope>NUCLEOTIDE SEQUENCE [LARGE SCALE GENOMIC DNA]</scope>
</reference>
<dbReference type="PANTHER" id="PTHR19876:SF1">
    <property type="entry name" value="COATOMER SUBUNIT ALPHA"/>
    <property type="match status" value="1"/>
</dbReference>
<feature type="repeat" description="WD" evidence="4">
    <location>
        <begin position="49"/>
        <end position="79"/>
    </location>
</feature>
<reference evidence="7" key="1">
    <citation type="submission" date="2016-06" db="UniProtKB">
        <authorList>
            <consortium name="WormBaseParasite"/>
        </authorList>
    </citation>
    <scope>IDENTIFICATION</scope>
</reference>
<name>A0A183HTT6_9BILA</name>
<dbReference type="PANTHER" id="PTHR19876">
    <property type="entry name" value="COATOMER"/>
    <property type="match status" value="1"/>
</dbReference>
<dbReference type="GO" id="GO:0006888">
    <property type="term" value="P:endoplasmic reticulum to Golgi vesicle-mediated transport"/>
    <property type="evidence" value="ECO:0007669"/>
    <property type="project" value="TreeGrafter"/>
</dbReference>
<dbReference type="GO" id="GO:0006891">
    <property type="term" value="P:intra-Golgi vesicle-mediated transport"/>
    <property type="evidence" value="ECO:0007669"/>
    <property type="project" value="TreeGrafter"/>
</dbReference>
<accession>A0A183HTT6</accession>
<dbReference type="InterPro" id="IPR050844">
    <property type="entry name" value="Coatomer_complex_subunit"/>
</dbReference>
<dbReference type="InterPro" id="IPR036322">
    <property type="entry name" value="WD40_repeat_dom_sf"/>
</dbReference>
<sequence>MTILKKFESSSARVKGISFHPTRPWILASLHNGIIQLWDYRMCVLLDKFDEHDGPVRGIAFHSQQPIFVSGGDDYKIKVRLLKMISFFFFFLW</sequence>
<evidence type="ECO:0000313" key="7">
    <source>
        <dbReference type="WBParaSite" id="OFLC_0001089801-mRNA-1"/>
    </source>
</evidence>
<proteinExistence type="predicted"/>
<gene>
    <name evidence="5" type="ORF">OFLC_LOCUS10898</name>
</gene>
<evidence type="ECO:0000256" key="3">
    <source>
        <dbReference type="ARBA" id="ARBA00022737"/>
    </source>
</evidence>
<protein>
    <submittedName>
        <fullName evidence="7">WD_REPEATS_REGION domain-containing protein</fullName>
    </submittedName>
</protein>
<feature type="repeat" description="WD" evidence="4">
    <location>
        <begin position="7"/>
        <end position="41"/>
    </location>
</feature>
<keyword evidence="3" id="KW-0677">Repeat</keyword>
<dbReference type="AlphaFoldDB" id="A0A183HTT6"/>
<dbReference type="InterPro" id="IPR001680">
    <property type="entry name" value="WD40_rpt"/>
</dbReference>
<keyword evidence="6" id="KW-1185">Reference proteome</keyword>
<dbReference type="GO" id="GO:0030126">
    <property type="term" value="C:COPI vesicle coat"/>
    <property type="evidence" value="ECO:0007669"/>
    <property type="project" value="TreeGrafter"/>
</dbReference>
<evidence type="ECO:0000313" key="6">
    <source>
        <dbReference type="Proteomes" id="UP000267606"/>
    </source>
</evidence>